<evidence type="ECO:0000313" key="1">
    <source>
        <dbReference type="EMBL" id="GHB46459.1"/>
    </source>
</evidence>
<protein>
    <recommendedName>
        <fullName evidence="3">PhoP regulatory network protein YrbL</fullName>
    </recommendedName>
</protein>
<name>A0ABQ3EPH0_9HYPH</name>
<organism evidence="1 2">
    <name type="scientific">Pseudovibrio japonicus</name>
    <dbReference type="NCBI Taxonomy" id="366534"/>
    <lineage>
        <taxon>Bacteria</taxon>
        <taxon>Pseudomonadati</taxon>
        <taxon>Pseudomonadota</taxon>
        <taxon>Alphaproteobacteria</taxon>
        <taxon>Hyphomicrobiales</taxon>
        <taxon>Stappiaceae</taxon>
        <taxon>Pseudovibrio</taxon>
    </lineage>
</organism>
<evidence type="ECO:0008006" key="3">
    <source>
        <dbReference type="Google" id="ProtNLM"/>
    </source>
</evidence>
<reference evidence="2" key="1">
    <citation type="journal article" date="2019" name="Int. J. Syst. Evol. Microbiol.">
        <title>The Global Catalogue of Microorganisms (GCM) 10K type strain sequencing project: providing services to taxonomists for standard genome sequencing and annotation.</title>
        <authorList>
            <consortium name="The Broad Institute Genomics Platform"/>
            <consortium name="The Broad Institute Genome Sequencing Center for Infectious Disease"/>
            <person name="Wu L."/>
            <person name="Ma J."/>
        </authorList>
    </citation>
    <scope>NUCLEOTIDE SEQUENCE [LARGE SCALE GENOMIC DNA]</scope>
    <source>
        <strain evidence="2">KCTC 12861</strain>
    </source>
</reference>
<proteinExistence type="predicted"/>
<evidence type="ECO:0000313" key="2">
    <source>
        <dbReference type="Proteomes" id="UP000637980"/>
    </source>
</evidence>
<keyword evidence="2" id="KW-1185">Reference proteome</keyword>
<gene>
    <name evidence="1" type="ORF">GCM10007094_39710</name>
</gene>
<sequence length="208" mass="24319">MIVLNQDQFIAAGALREVYVHPEFHDRCIKVEKNHGGEGGAATLAEIVYFEYLKKTRRQQRFGAIASYHGVVVTSRGLGTVFDLVRDEETGKTSRTLYSEMCKQHNDVEKERHERELRAFKHRLLKDAVLVTDLSPWNICVQRLKGGQIRYFLIDGSGHPNALRYNRFRIFIKMFRQLSHRKLTSYNVLKTYCVDYELSKIHWRGVEE</sequence>
<comment type="caution">
    <text evidence="1">The sequence shown here is derived from an EMBL/GenBank/DDBJ whole genome shotgun (WGS) entry which is preliminary data.</text>
</comment>
<dbReference type="Pfam" id="PF10707">
    <property type="entry name" value="YrbL-PhoP_reg"/>
    <property type="match status" value="1"/>
</dbReference>
<dbReference type="InterPro" id="IPR019647">
    <property type="entry name" value="PhoP_reg_network_YrbL"/>
</dbReference>
<dbReference type="RefSeq" id="WP_189438551.1">
    <property type="nucleotide sequence ID" value="NZ_BMXE01000009.1"/>
</dbReference>
<accession>A0ABQ3EPH0</accession>
<dbReference type="EMBL" id="BMXE01000009">
    <property type="protein sequence ID" value="GHB46459.1"/>
    <property type="molecule type" value="Genomic_DNA"/>
</dbReference>
<dbReference type="Proteomes" id="UP000637980">
    <property type="component" value="Unassembled WGS sequence"/>
</dbReference>